<dbReference type="EMBL" id="JYDP01003025">
    <property type="protein sequence ID" value="KRY96237.1"/>
    <property type="molecule type" value="Genomic_DNA"/>
</dbReference>
<dbReference type="InterPro" id="IPR043502">
    <property type="entry name" value="DNA/RNA_pol_sf"/>
</dbReference>
<keyword evidence="2" id="KW-1185">Reference proteome</keyword>
<dbReference type="OrthoDB" id="6342757at2759"/>
<evidence type="ECO:0000313" key="1">
    <source>
        <dbReference type="EMBL" id="KRY96237.1"/>
    </source>
</evidence>
<reference evidence="1 2" key="1">
    <citation type="submission" date="2015-01" db="EMBL/GenBank/DDBJ databases">
        <title>Evolution of Trichinella species and genotypes.</title>
        <authorList>
            <person name="Korhonen P.K."/>
            <person name="Edoardo P."/>
            <person name="Giuseppe L.R."/>
            <person name="Gasser R.B."/>
        </authorList>
    </citation>
    <scope>NUCLEOTIDE SEQUENCE [LARGE SCALE GENOMIC DNA]</scope>
    <source>
        <strain evidence="1">ISS1029</strain>
    </source>
</reference>
<sequence>MLNKYILRHVFQTSTPFQAVRTIPSGMKYFTVIDNLKGYQHQLLGEESSAFTTFSTPFLLTTCLRRFPRHEERTKSSGRHLDLLKRLR</sequence>
<evidence type="ECO:0008006" key="3">
    <source>
        <dbReference type="Google" id="ProtNLM"/>
    </source>
</evidence>
<dbReference type="AlphaFoldDB" id="A0A0V1GD97"/>
<gene>
    <name evidence="1" type="ORF">T11_17321</name>
</gene>
<proteinExistence type="predicted"/>
<evidence type="ECO:0000313" key="2">
    <source>
        <dbReference type="Proteomes" id="UP000055024"/>
    </source>
</evidence>
<organism evidence="1 2">
    <name type="scientific">Trichinella zimbabwensis</name>
    <dbReference type="NCBI Taxonomy" id="268475"/>
    <lineage>
        <taxon>Eukaryota</taxon>
        <taxon>Metazoa</taxon>
        <taxon>Ecdysozoa</taxon>
        <taxon>Nematoda</taxon>
        <taxon>Enoplea</taxon>
        <taxon>Dorylaimia</taxon>
        <taxon>Trichinellida</taxon>
        <taxon>Trichinellidae</taxon>
        <taxon>Trichinella</taxon>
    </lineage>
</organism>
<name>A0A0V1GD97_9BILA</name>
<protein>
    <recommendedName>
        <fullName evidence="3">Retrovirus-related Pol polyprotein from transposon</fullName>
    </recommendedName>
</protein>
<dbReference type="Proteomes" id="UP000055024">
    <property type="component" value="Unassembled WGS sequence"/>
</dbReference>
<accession>A0A0V1GD97</accession>
<dbReference type="SUPFAM" id="SSF56672">
    <property type="entry name" value="DNA/RNA polymerases"/>
    <property type="match status" value="1"/>
</dbReference>
<comment type="caution">
    <text evidence="1">The sequence shown here is derived from an EMBL/GenBank/DDBJ whole genome shotgun (WGS) entry which is preliminary data.</text>
</comment>